<evidence type="ECO:0000256" key="1">
    <source>
        <dbReference type="ARBA" id="ARBA00022741"/>
    </source>
</evidence>
<evidence type="ECO:0000259" key="3">
    <source>
        <dbReference type="PROSITE" id="PS50011"/>
    </source>
</evidence>
<dbReference type="GO" id="GO:0005524">
    <property type="term" value="F:ATP binding"/>
    <property type="evidence" value="ECO:0007669"/>
    <property type="project" value="UniProtKB-KW"/>
</dbReference>
<dbReference type="EMBL" id="VIEB01001392">
    <property type="protein sequence ID" value="TQD72539.1"/>
    <property type="molecule type" value="Genomic_DNA"/>
</dbReference>
<dbReference type="SUPFAM" id="SSF56112">
    <property type="entry name" value="Protein kinase-like (PK-like)"/>
    <property type="match status" value="1"/>
</dbReference>
<proteinExistence type="predicted"/>
<organism evidence="4 5">
    <name type="scientific">Malus baccata</name>
    <name type="common">Siberian crab apple</name>
    <name type="synonym">Pyrus baccata</name>
    <dbReference type="NCBI Taxonomy" id="106549"/>
    <lineage>
        <taxon>Eukaryota</taxon>
        <taxon>Viridiplantae</taxon>
        <taxon>Streptophyta</taxon>
        <taxon>Embryophyta</taxon>
        <taxon>Tracheophyta</taxon>
        <taxon>Spermatophyta</taxon>
        <taxon>Magnoliopsida</taxon>
        <taxon>eudicotyledons</taxon>
        <taxon>Gunneridae</taxon>
        <taxon>Pentapetalae</taxon>
        <taxon>rosids</taxon>
        <taxon>fabids</taxon>
        <taxon>Rosales</taxon>
        <taxon>Rosaceae</taxon>
        <taxon>Amygdaloideae</taxon>
        <taxon>Maleae</taxon>
        <taxon>Malus</taxon>
    </lineage>
</organism>
<dbReference type="GO" id="GO:0005886">
    <property type="term" value="C:plasma membrane"/>
    <property type="evidence" value="ECO:0007669"/>
    <property type="project" value="TreeGrafter"/>
</dbReference>
<accession>A0A540KEB4</accession>
<dbReference type="Gene3D" id="3.30.200.20">
    <property type="entry name" value="Phosphorylase Kinase, domain 1"/>
    <property type="match status" value="1"/>
</dbReference>
<evidence type="ECO:0000313" key="5">
    <source>
        <dbReference type="Proteomes" id="UP000315295"/>
    </source>
</evidence>
<gene>
    <name evidence="4" type="ORF">C1H46_041946</name>
</gene>
<dbReference type="PANTHER" id="PTHR27001">
    <property type="entry name" value="OS01G0253100 PROTEIN"/>
    <property type="match status" value="1"/>
</dbReference>
<reference evidence="4 5" key="1">
    <citation type="journal article" date="2019" name="G3 (Bethesda)">
        <title>Sequencing of a Wild Apple (Malus baccata) Genome Unravels the Differences Between Cultivated and Wild Apple Species Regarding Disease Resistance and Cold Tolerance.</title>
        <authorList>
            <person name="Chen X."/>
        </authorList>
    </citation>
    <scope>NUCLEOTIDE SEQUENCE [LARGE SCALE GENOMIC DNA]</scope>
    <source>
        <strain evidence="5">cv. Shandingzi</strain>
        <tissue evidence="4">Leaves</tissue>
    </source>
</reference>
<dbReference type="Gene3D" id="1.10.510.10">
    <property type="entry name" value="Transferase(Phosphotransferase) domain 1"/>
    <property type="match status" value="1"/>
</dbReference>
<dbReference type="PANTHER" id="PTHR27001:SF801">
    <property type="entry name" value="INACTIVE PROTEIN KINASE SELMODRAFT_444075-LIKE"/>
    <property type="match status" value="1"/>
</dbReference>
<keyword evidence="5" id="KW-1185">Reference proteome</keyword>
<dbReference type="Pfam" id="PF07714">
    <property type="entry name" value="PK_Tyr_Ser-Thr"/>
    <property type="match status" value="1"/>
</dbReference>
<dbReference type="AlphaFoldDB" id="A0A540KEB4"/>
<keyword evidence="2" id="KW-0067">ATP-binding</keyword>
<dbReference type="Proteomes" id="UP000315295">
    <property type="component" value="Unassembled WGS sequence"/>
</dbReference>
<dbReference type="GO" id="GO:0004672">
    <property type="term" value="F:protein kinase activity"/>
    <property type="evidence" value="ECO:0007669"/>
    <property type="project" value="InterPro"/>
</dbReference>
<comment type="caution">
    <text evidence="4">The sequence shown here is derived from an EMBL/GenBank/DDBJ whole genome shotgun (WGS) entry which is preliminary data.</text>
</comment>
<dbReference type="STRING" id="106549.A0A540KEB4"/>
<dbReference type="InterPro" id="IPR000719">
    <property type="entry name" value="Prot_kinase_dom"/>
</dbReference>
<keyword evidence="1" id="KW-0547">Nucleotide-binding</keyword>
<evidence type="ECO:0000256" key="2">
    <source>
        <dbReference type="ARBA" id="ARBA00022840"/>
    </source>
</evidence>
<dbReference type="InterPro" id="IPR001245">
    <property type="entry name" value="Ser-Thr/Tyr_kinase_cat_dom"/>
</dbReference>
<name>A0A540KEB4_MALBA</name>
<feature type="domain" description="Protein kinase" evidence="3">
    <location>
        <begin position="45"/>
        <end position="334"/>
    </location>
</feature>
<protein>
    <recommendedName>
        <fullName evidence="3">Protein kinase domain-containing protein</fullName>
    </recommendedName>
</protein>
<dbReference type="InterPro" id="IPR011009">
    <property type="entry name" value="Kinase-like_dom_sf"/>
</dbReference>
<evidence type="ECO:0000313" key="4">
    <source>
        <dbReference type="EMBL" id="TQD72539.1"/>
    </source>
</evidence>
<sequence length="348" mass="39759">MTLEAHKESDQKVLDEASLHNYNNSSRRFSDQPDFVLGQPLKVSWETVEEMTFGFRTRILADEKSDYSVYEGFWEPVYGSQVMVMRYNTTACTSTSPGNSRGVLEAEKKAALSMHHKNILSLAGYCNCDNTMILIFPSAKRGSLETNLYGTCSVAKHLILTFQDRLKISIEIARGVRYMHEECPQGPIVHGELLISNIFLQRDLRPLISGFGKATWLHLKQLSKPIPNQKFSLRDYIDLESCVRLKSDIFSYGILLLRLFCKTSVPRDDKTLIEWARPLLMKGAFHELLDEKWDADIHEMFRVMYTASQCIETNPDSRPCMSEILAYLKGEKKINVMQSSSSSVYNIP</sequence>
<dbReference type="PROSITE" id="PS50011">
    <property type="entry name" value="PROTEIN_KINASE_DOM"/>
    <property type="match status" value="1"/>
</dbReference>